<dbReference type="EMBL" id="JABGBP010000011">
    <property type="protein sequence ID" value="NOL59288.1"/>
    <property type="molecule type" value="Genomic_DNA"/>
</dbReference>
<evidence type="ECO:0000313" key="2">
    <source>
        <dbReference type="EMBL" id="NOL59288.1"/>
    </source>
</evidence>
<dbReference type="RefSeq" id="WP_009886228.1">
    <property type="nucleotide sequence ID" value="NZ_CP133600.1"/>
</dbReference>
<keyword evidence="1" id="KW-0472">Membrane</keyword>
<dbReference type="AlphaFoldDB" id="A0A7K4FLQ7"/>
<comment type="caution">
    <text evidence="2">The sequence shown here is derived from an EMBL/GenBank/DDBJ whole genome shotgun (WGS) entry which is preliminary data.</text>
</comment>
<evidence type="ECO:0000256" key="1">
    <source>
        <dbReference type="SAM" id="Phobius"/>
    </source>
</evidence>
<dbReference type="InterPro" id="IPR009272">
    <property type="entry name" value="DUF929"/>
</dbReference>
<protein>
    <submittedName>
        <fullName evidence="2">DUF929 family protein</fullName>
    </submittedName>
</protein>
<name>A0A7K4FLQ7_9ARCH</name>
<sequence>MASKNNKKNNKSTKKINTKKENYTGFIKSRNFIWTVIGTVIIVVIVLVAIFNPFFEPPASIHPDTYYKVSGGDLLSNGQSAVFFLSWIGCPIGATDSWAIYSAINSTSDIYSHVKLHTADPTDVYSNGTTGQPGLLFKGNFTFTTSGHKFTFYPLYMYNENMTGTVTNSKLNTSQLIPYGLNLINETYPARVAAMFYKYSNYTEYDHHLTTTVLITGPHGSYILNSYMYTPVSGGLLGSGTPSSGSWQPNTPEHVMSHLSESKSITDAAGTFSGYLSKVQ</sequence>
<dbReference type="GeneID" id="16024353"/>
<dbReference type="Proteomes" id="UP000546917">
    <property type="component" value="Unassembled WGS sequence"/>
</dbReference>
<evidence type="ECO:0000313" key="3">
    <source>
        <dbReference type="Proteomes" id="UP000546917"/>
    </source>
</evidence>
<organism evidence="2 3">
    <name type="scientific">Ferroplasma acidiphilum</name>
    <dbReference type="NCBI Taxonomy" id="74969"/>
    <lineage>
        <taxon>Archaea</taxon>
        <taxon>Methanobacteriati</taxon>
        <taxon>Thermoplasmatota</taxon>
        <taxon>Thermoplasmata</taxon>
        <taxon>Thermoplasmatales</taxon>
        <taxon>Ferroplasmaceae</taxon>
        <taxon>Ferroplasma</taxon>
    </lineage>
</organism>
<accession>A0A7K4FLQ7</accession>
<reference evidence="2 3" key="1">
    <citation type="submission" date="2020-05" db="EMBL/GenBank/DDBJ databases">
        <authorList>
            <person name="Zhang R."/>
        </authorList>
    </citation>
    <scope>NUCLEOTIDE SEQUENCE [LARGE SCALE GENOMIC DNA]</scope>
    <source>
        <strain evidence="2 3">DSM 28986</strain>
    </source>
</reference>
<gene>
    <name evidence="2" type="ORF">HLB00_00345</name>
</gene>
<keyword evidence="1" id="KW-1133">Transmembrane helix</keyword>
<feature type="transmembrane region" description="Helical" evidence="1">
    <location>
        <begin position="32"/>
        <end position="55"/>
    </location>
</feature>
<dbReference type="Pfam" id="PF06053">
    <property type="entry name" value="DUF929"/>
    <property type="match status" value="1"/>
</dbReference>
<keyword evidence="1" id="KW-0812">Transmembrane</keyword>
<proteinExistence type="predicted"/>